<organism evidence="2 3">
    <name type="scientific">Kockovaella imperatae</name>
    <dbReference type="NCBI Taxonomy" id="4999"/>
    <lineage>
        <taxon>Eukaryota</taxon>
        <taxon>Fungi</taxon>
        <taxon>Dikarya</taxon>
        <taxon>Basidiomycota</taxon>
        <taxon>Agaricomycotina</taxon>
        <taxon>Tremellomycetes</taxon>
        <taxon>Tremellales</taxon>
        <taxon>Cuniculitremaceae</taxon>
        <taxon>Kockovaella</taxon>
    </lineage>
</organism>
<dbReference type="OrthoDB" id="2930561at2759"/>
<feature type="region of interest" description="Disordered" evidence="1">
    <location>
        <begin position="133"/>
        <end position="158"/>
    </location>
</feature>
<protein>
    <submittedName>
        <fullName evidence="2">Uncharacterized protein</fullName>
    </submittedName>
</protein>
<proteinExistence type="predicted"/>
<dbReference type="PANTHER" id="PTHR46929">
    <property type="entry name" value="EXPRESSED PROTEIN"/>
    <property type="match status" value="1"/>
</dbReference>
<dbReference type="InParanoid" id="A0A1Y1UID5"/>
<keyword evidence="3" id="KW-1185">Reference proteome</keyword>
<dbReference type="Proteomes" id="UP000193218">
    <property type="component" value="Unassembled WGS sequence"/>
</dbReference>
<sequence>MSLPASQEAGRAGRAARRAREEPQAKFSMEDDRVIGEMLVEERSRGAQGGFKRQTWTRIAQELNDRFHPDVPKTARSCQDHFSYVKNSYLIVAEDDIWDKYLAAHPKARKWRRDRWELYLLYKEATGNFRARGQHVYRPGDTQEGSDGEDDGGVDEDQYDSAMENTINELTGTQPLSQAAQDVVDIFSQLSGTPDPSRSLRTPPPLNGRRKASDALGDGLRELAGSIRHWAESSSNRERQLMAIRVEALKKLQKYEELSVVKKGRVMMKLSTDMEACKSLLSFEEAQVDPEAVLVILRGWSELQGSR</sequence>
<dbReference type="RefSeq" id="XP_021871736.1">
    <property type="nucleotide sequence ID" value="XM_022019086.1"/>
</dbReference>
<evidence type="ECO:0000313" key="2">
    <source>
        <dbReference type="EMBL" id="ORX37749.1"/>
    </source>
</evidence>
<reference evidence="2 3" key="1">
    <citation type="submission" date="2017-03" db="EMBL/GenBank/DDBJ databases">
        <title>Widespread Adenine N6-methylation of Active Genes in Fungi.</title>
        <authorList>
            <consortium name="DOE Joint Genome Institute"/>
            <person name="Mondo S.J."/>
            <person name="Dannebaum R.O."/>
            <person name="Kuo R.C."/>
            <person name="Louie K.B."/>
            <person name="Bewick A.J."/>
            <person name="Labutti K."/>
            <person name="Haridas S."/>
            <person name="Kuo A."/>
            <person name="Salamov A."/>
            <person name="Ahrendt S.R."/>
            <person name="Lau R."/>
            <person name="Bowen B.P."/>
            <person name="Lipzen A."/>
            <person name="Sullivan W."/>
            <person name="Andreopoulos W.B."/>
            <person name="Clum A."/>
            <person name="Lindquist E."/>
            <person name="Daum C."/>
            <person name="Northen T.R."/>
            <person name="Ramamoorthy G."/>
            <person name="Schmitz R.J."/>
            <person name="Gryganskyi A."/>
            <person name="Culley D."/>
            <person name="Magnuson J."/>
            <person name="James T.Y."/>
            <person name="O'Malley M.A."/>
            <person name="Stajich J.E."/>
            <person name="Spatafora J.W."/>
            <person name="Visel A."/>
            <person name="Grigoriev I.V."/>
        </authorList>
    </citation>
    <scope>NUCLEOTIDE SEQUENCE [LARGE SCALE GENOMIC DNA]</scope>
    <source>
        <strain evidence="2 3">NRRL Y-17943</strain>
    </source>
</reference>
<evidence type="ECO:0000313" key="3">
    <source>
        <dbReference type="Proteomes" id="UP000193218"/>
    </source>
</evidence>
<comment type="caution">
    <text evidence="2">The sequence shown here is derived from an EMBL/GenBank/DDBJ whole genome shotgun (WGS) entry which is preliminary data.</text>
</comment>
<feature type="region of interest" description="Disordered" evidence="1">
    <location>
        <begin position="1"/>
        <end position="27"/>
    </location>
</feature>
<feature type="compositionally biased region" description="Acidic residues" evidence="1">
    <location>
        <begin position="144"/>
        <end position="158"/>
    </location>
</feature>
<feature type="region of interest" description="Disordered" evidence="1">
    <location>
        <begin position="189"/>
        <end position="213"/>
    </location>
</feature>
<accession>A0A1Y1UID5</accession>
<evidence type="ECO:0000256" key="1">
    <source>
        <dbReference type="SAM" id="MobiDB-lite"/>
    </source>
</evidence>
<feature type="compositionally biased region" description="Basic and acidic residues" evidence="1">
    <location>
        <begin position="18"/>
        <end position="27"/>
    </location>
</feature>
<name>A0A1Y1UID5_9TREE</name>
<dbReference type="EMBL" id="NBSH01000005">
    <property type="protein sequence ID" value="ORX37749.1"/>
    <property type="molecule type" value="Genomic_DNA"/>
</dbReference>
<feature type="compositionally biased region" description="Polar residues" evidence="1">
    <location>
        <begin position="189"/>
        <end position="200"/>
    </location>
</feature>
<dbReference type="AlphaFoldDB" id="A0A1Y1UID5"/>
<dbReference type="GeneID" id="33560895"/>
<dbReference type="PANTHER" id="PTHR46929:SF3">
    <property type="entry name" value="MYB_SANT-LIKE DOMAIN-CONTAINING PROTEIN"/>
    <property type="match status" value="1"/>
</dbReference>
<gene>
    <name evidence="2" type="ORF">BD324DRAFT_680636</name>
</gene>